<evidence type="ECO:0000313" key="5">
    <source>
        <dbReference type="Proteomes" id="UP000075806"/>
    </source>
</evidence>
<dbReference type="InterPro" id="IPR036183">
    <property type="entry name" value="YajQ-like_sf"/>
</dbReference>
<comment type="similarity">
    <text evidence="2 3">Belongs to the YajQ family.</text>
</comment>
<dbReference type="RefSeq" id="WP_045479163.1">
    <property type="nucleotide sequence ID" value="NZ_LTAO01000001.1"/>
</dbReference>
<evidence type="ECO:0000313" key="4">
    <source>
        <dbReference type="EMBL" id="KYG34993.1"/>
    </source>
</evidence>
<dbReference type="HAMAP" id="MF_00632">
    <property type="entry name" value="UPF0234"/>
    <property type="match status" value="1"/>
</dbReference>
<dbReference type="Gene3D" id="3.30.70.860">
    <property type="match status" value="1"/>
</dbReference>
<dbReference type="Proteomes" id="UP000075806">
    <property type="component" value="Unassembled WGS sequence"/>
</dbReference>
<dbReference type="GO" id="GO:0005829">
    <property type="term" value="C:cytosol"/>
    <property type="evidence" value="ECO:0007669"/>
    <property type="project" value="TreeGrafter"/>
</dbReference>
<dbReference type="InterPro" id="IPR035570">
    <property type="entry name" value="UPF0234_N"/>
</dbReference>
<dbReference type="EMBL" id="LTAO01000001">
    <property type="protein sequence ID" value="KYG34993.1"/>
    <property type="molecule type" value="Genomic_DNA"/>
</dbReference>
<dbReference type="PANTHER" id="PTHR30476">
    <property type="entry name" value="UPF0234 PROTEIN YAJQ"/>
    <property type="match status" value="1"/>
</dbReference>
<dbReference type="SUPFAM" id="SSF89963">
    <property type="entry name" value="YajQ-like"/>
    <property type="match status" value="2"/>
</dbReference>
<proteinExistence type="inferred from homology"/>
<dbReference type="InterPro" id="IPR007551">
    <property type="entry name" value="YajQ/Smlt4090-like"/>
</dbReference>
<comment type="caution">
    <text evidence="4">The sequence shown here is derived from an EMBL/GenBank/DDBJ whole genome shotgun (WGS) entry which is preliminary data.</text>
</comment>
<protein>
    <recommendedName>
        <fullName evidence="3">Nucleotide-binding protein AZF04_01270</fullName>
    </recommendedName>
</protein>
<sequence>MAKEHSFDIVSDVDQQEVDNAINQAMKEINNRYDFKGSKSSIERSGDEQITVISDDDYKLDSVLDVLRTKFIKRGVSQKAMSLNKIEAASGGTVRQVIDLKSGLSAENAKKVSKWIRDEKLKVKVQIQNEQVRVTAKSIDDLQTVIQLFKNKDTDFALQFVNMR</sequence>
<gene>
    <name evidence="4" type="ORF">AZF04_01270</name>
</gene>
<dbReference type="Pfam" id="PF04461">
    <property type="entry name" value="YajQ"/>
    <property type="match status" value="1"/>
</dbReference>
<evidence type="ECO:0000256" key="2">
    <source>
        <dbReference type="ARBA" id="ARBA00093450"/>
    </source>
</evidence>
<evidence type="ECO:0000256" key="3">
    <source>
        <dbReference type="HAMAP-Rule" id="MF_00632"/>
    </source>
</evidence>
<comment type="function">
    <text evidence="3">Nucleotide-binding protein.</text>
</comment>
<dbReference type="AlphaFoldDB" id="A0A161PLY8"/>
<reference evidence="4" key="1">
    <citation type="submission" date="2016-02" db="EMBL/GenBank/DDBJ databases">
        <title>Genome sequence of Bacillus trypoxylicola KCTC 13244(T).</title>
        <authorList>
            <person name="Jeong H."/>
            <person name="Park S.-H."/>
            <person name="Choi S.-K."/>
        </authorList>
    </citation>
    <scope>NUCLEOTIDE SEQUENCE [LARGE SCALE GENOMIC DNA]</scope>
    <source>
        <strain evidence="4">KCTC 13244</strain>
    </source>
</reference>
<dbReference type="InterPro" id="IPR035571">
    <property type="entry name" value="UPF0234-like_C"/>
</dbReference>
<organism evidence="4 5">
    <name type="scientific">Alkalihalobacillus trypoxylicola</name>
    <dbReference type="NCBI Taxonomy" id="519424"/>
    <lineage>
        <taxon>Bacteria</taxon>
        <taxon>Bacillati</taxon>
        <taxon>Bacillota</taxon>
        <taxon>Bacilli</taxon>
        <taxon>Bacillales</taxon>
        <taxon>Bacillaceae</taxon>
        <taxon>Alkalihalobacillus</taxon>
    </lineage>
</organism>
<dbReference type="OrthoDB" id="9801447at2"/>
<keyword evidence="5" id="KW-1185">Reference proteome</keyword>
<dbReference type="Gene3D" id="3.30.70.990">
    <property type="entry name" value="YajQ-like, domain 2"/>
    <property type="match status" value="1"/>
</dbReference>
<keyword evidence="1 3" id="KW-0547">Nucleotide-binding</keyword>
<dbReference type="PANTHER" id="PTHR30476:SF0">
    <property type="entry name" value="UPF0234 PROTEIN YAJQ"/>
    <property type="match status" value="1"/>
</dbReference>
<dbReference type="NCBIfam" id="NF003819">
    <property type="entry name" value="PRK05412.1"/>
    <property type="match status" value="1"/>
</dbReference>
<dbReference type="CDD" id="cd11740">
    <property type="entry name" value="YajQ_like"/>
    <property type="match status" value="1"/>
</dbReference>
<accession>A0A161PLY8</accession>
<dbReference type="STRING" id="519424.AZF04_01270"/>
<name>A0A161PLY8_9BACI</name>
<evidence type="ECO:0000256" key="1">
    <source>
        <dbReference type="ARBA" id="ARBA00022741"/>
    </source>
</evidence>
<dbReference type="GO" id="GO:0000166">
    <property type="term" value="F:nucleotide binding"/>
    <property type="evidence" value="ECO:0007669"/>
    <property type="project" value="UniProtKB-UniRule"/>
</dbReference>